<evidence type="ECO:0000256" key="2">
    <source>
        <dbReference type="SAM" id="Phobius"/>
    </source>
</evidence>
<organism evidence="3 4">
    <name type="scientific">Candidatus Roizmanbacteria bacterium CG17_big_fil_post_rev_8_21_14_2_50_39_7</name>
    <dbReference type="NCBI Taxonomy" id="1974858"/>
    <lineage>
        <taxon>Bacteria</taxon>
        <taxon>Candidatus Roizmaniibacteriota</taxon>
    </lineage>
</organism>
<accession>A0A2M7EKI1</accession>
<name>A0A2M7EKI1_9BACT</name>
<dbReference type="Proteomes" id="UP000228762">
    <property type="component" value="Unassembled WGS sequence"/>
</dbReference>
<keyword evidence="2" id="KW-1133">Transmembrane helix</keyword>
<dbReference type="AlphaFoldDB" id="A0A2M7EKI1"/>
<evidence type="ECO:0000313" key="4">
    <source>
        <dbReference type="Proteomes" id="UP000228762"/>
    </source>
</evidence>
<gene>
    <name evidence="3" type="ORF">COW57_01575</name>
</gene>
<evidence type="ECO:0000256" key="1">
    <source>
        <dbReference type="SAM" id="Coils"/>
    </source>
</evidence>
<keyword evidence="2" id="KW-0472">Membrane</keyword>
<comment type="caution">
    <text evidence="3">The sequence shown here is derived from an EMBL/GenBank/DDBJ whole genome shotgun (WGS) entry which is preliminary data.</text>
</comment>
<proteinExistence type="predicted"/>
<feature type="non-terminal residue" evidence="3">
    <location>
        <position position="1"/>
    </location>
</feature>
<feature type="coiled-coil region" evidence="1">
    <location>
        <begin position="143"/>
        <end position="170"/>
    </location>
</feature>
<dbReference type="EMBL" id="PFEV01000075">
    <property type="protein sequence ID" value="PIV71077.1"/>
    <property type="molecule type" value="Genomic_DNA"/>
</dbReference>
<keyword evidence="1" id="KW-0175">Coiled coil</keyword>
<reference evidence="4" key="1">
    <citation type="submission" date="2017-09" db="EMBL/GenBank/DDBJ databases">
        <title>Depth-based differentiation of microbial function through sediment-hosted aquifers and enrichment of novel symbionts in the deep terrestrial subsurface.</title>
        <authorList>
            <person name="Probst A.J."/>
            <person name="Ladd B."/>
            <person name="Jarett J.K."/>
            <person name="Geller-Mcgrath D.E."/>
            <person name="Sieber C.M.K."/>
            <person name="Emerson J.B."/>
            <person name="Anantharaman K."/>
            <person name="Thomas B.C."/>
            <person name="Malmstrom R."/>
            <person name="Stieglmeier M."/>
            <person name="Klingl A."/>
            <person name="Woyke T."/>
            <person name="Ryan C.M."/>
            <person name="Banfield J.F."/>
        </authorList>
    </citation>
    <scope>NUCLEOTIDE SEQUENCE [LARGE SCALE GENOMIC DNA]</scope>
</reference>
<feature type="transmembrane region" description="Helical" evidence="2">
    <location>
        <begin position="351"/>
        <end position="372"/>
    </location>
</feature>
<evidence type="ECO:0000313" key="3">
    <source>
        <dbReference type="EMBL" id="PIV71077.1"/>
    </source>
</evidence>
<keyword evidence="2" id="KW-0812">Transmembrane</keyword>
<sequence length="411" mass="45809">GMKTFADLPRQISEANARITAKLIGTNTLASYKVTHPGDPDVKDEKACTMSRLGYLSKYGPSGTKNVQYVNFSKNFLPLLEQNSLSAVGREMRQAQIGLEDAKIKENTLPPTTVDIERTRDLRILAEEDVLGEIDGILGQSIADVLEERYDVMEERMGRLSEQQEKEKDQEVKQNILALKKKMSRNWIKYDGTTRKKTIDKKQIKNDVTHLAYHFDKDVALKQLIARDLFGMTNNYQSLNLIDGKDGTGNVVLDERKLEIIEKVFESNGTEYRDKLFADMFAARGFMDRSFNILGLEKTWGELGFKRDEWKYMMQRYEPDITRALQTNQDASQALKSLEAQGVKVEASTKWLLYLLAIVFGGLTGGLGGAVIPGIGATAGALTGIGAEVAATKVFTGRNTVDVNGNDNTMA</sequence>
<protein>
    <submittedName>
        <fullName evidence="3">Uncharacterized protein</fullName>
    </submittedName>
</protein>